<accession>A0A100VJC0</accession>
<comment type="caution">
    <text evidence="4">The sequence shown here is derived from an EMBL/GenBank/DDBJ whole genome shotgun (WGS) entry which is preliminary data.</text>
</comment>
<dbReference type="Pfam" id="PF00583">
    <property type="entry name" value="Acetyltransf_1"/>
    <property type="match status" value="1"/>
</dbReference>
<proteinExistence type="predicted"/>
<dbReference type="AlphaFoldDB" id="A0A100VJC0"/>
<dbReference type="Proteomes" id="UP000069697">
    <property type="component" value="Unassembled WGS sequence"/>
</dbReference>
<dbReference type="PROSITE" id="PS51186">
    <property type="entry name" value="GNAT"/>
    <property type="match status" value="1"/>
</dbReference>
<dbReference type="Gene3D" id="3.40.630.30">
    <property type="match status" value="1"/>
</dbReference>
<protein>
    <submittedName>
        <fullName evidence="4">N-acetyltransferase</fullName>
    </submittedName>
</protein>
<reference evidence="4 5" key="1">
    <citation type="journal article" date="2016" name="Genome Announc.">
        <title>Draft Genome Sequence of Paenibacillus amylolyticus Heshi-A3, Isolated from Fermented Rice Bran in a Japanese Fermented Seafood Dish.</title>
        <authorList>
            <person name="Akuzawa S."/>
            <person name="Nagaoka J."/>
            <person name="Kanekatsu M."/>
            <person name="Kubota E."/>
            <person name="Ohtake R."/>
            <person name="Suzuki T."/>
            <person name="Kanesaki Y."/>
        </authorList>
    </citation>
    <scope>NUCLEOTIDE SEQUENCE [LARGE SCALE GENOMIC DNA]</scope>
    <source>
        <strain evidence="4 5">Heshi-A3</strain>
    </source>
</reference>
<name>A0A100VJC0_PAEAM</name>
<evidence type="ECO:0000256" key="1">
    <source>
        <dbReference type="ARBA" id="ARBA00022679"/>
    </source>
</evidence>
<keyword evidence="1 4" id="KW-0808">Transferase</keyword>
<evidence type="ECO:0000259" key="3">
    <source>
        <dbReference type="PROSITE" id="PS51186"/>
    </source>
</evidence>
<dbReference type="EMBL" id="BCNV01000001">
    <property type="protein sequence ID" value="GAS80926.1"/>
    <property type="molecule type" value="Genomic_DNA"/>
</dbReference>
<evidence type="ECO:0000256" key="2">
    <source>
        <dbReference type="ARBA" id="ARBA00023315"/>
    </source>
</evidence>
<dbReference type="InterPro" id="IPR016181">
    <property type="entry name" value="Acyl_CoA_acyltransferase"/>
</dbReference>
<gene>
    <name evidence="4" type="ORF">PAHA3_1000</name>
</gene>
<feature type="domain" description="N-acetyltransferase" evidence="3">
    <location>
        <begin position="21"/>
        <end position="166"/>
    </location>
</feature>
<keyword evidence="2" id="KW-0012">Acyltransferase</keyword>
<sequence>MQHRIRQAGLPDCNEVGGLFNEYRIFYKQNTDVEAACQYIKERMESHESVILVAETDVESDQGTAESDGTPLSKRMNCTGFVQLYPSFSSVSMGPIWVLNDLYVQSDYRQQGIARKLLQAAKRLASERGVLRISLSTELSNKQAQALYESEGYALDTKFMYYELSL</sequence>
<dbReference type="InterPro" id="IPR000182">
    <property type="entry name" value="GNAT_dom"/>
</dbReference>
<dbReference type="PANTHER" id="PTHR43877">
    <property type="entry name" value="AMINOALKYLPHOSPHONATE N-ACETYLTRANSFERASE-RELATED-RELATED"/>
    <property type="match status" value="1"/>
</dbReference>
<dbReference type="CDD" id="cd04301">
    <property type="entry name" value="NAT_SF"/>
    <property type="match status" value="1"/>
</dbReference>
<dbReference type="InterPro" id="IPR050832">
    <property type="entry name" value="Bact_Acetyltransf"/>
</dbReference>
<dbReference type="GO" id="GO:0016747">
    <property type="term" value="F:acyltransferase activity, transferring groups other than amino-acyl groups"/>
    <property type="evidence" value="ECO:0007669"/>
    <property type="project" value="InterPro"/>
</dbReference>
<dbReference type="SUPFAM" id="SSF55729">
    <property type="entry name" value="Acyl-CoA N-acyltransferases (Nat)"/>
    <property type="match status" value="1"/>
</dbReference>
<organism evidence="4 5">
    <name type="scientific">Paenibacillus amylolyticus</name>
    <dbReference type="NCBI Taxonomy" id="1451"/>
    <lineage>
        <taxon>Bacteria</taxon>
        <taxon>Bacillati</taxon>
        <taxon>Bacillota</taxon>
        <taxon>Bacilli</taxon>
        <taxon>Bacillales</taxon>
        <taxon>Paenibacillaceae</taxon>
        <taxon>Paenibacillus</taxon>
    </lineage>
</organism>
<dbReference type="RefSeq" id="WP_235599368.1">
    <property type="nucleotide sequence ID" value="NZ_BCNV01000001.1"/>
</dbReference>
<dbReference type="PANTHER" id="PTHR43877:SF2">
    <property type="entry name" value="AMINOALKYLPHOSPHONATE N-ACETYLTRANSFERASE-RELATED"/>
    <property type="match status" value="1"/>
</dbReference>
<reference evidence="5" key="2">
    <citation type="submission" date="2016-01" db="EMBL/GenBank/DDBJ databases">
        <title>Draft Genome Sequence of Paenibacillus amylolyticus Heshi-A3 that Was Isolated from Fermented Rice Bran with Aging Salted Mackerel, Which Was Named Heshiko as Traditional Fermented Seafood in Japan.</title>
        <authorList>
            <person name="Akuzawa S."/>
            <person name="Nakagawa J."/>
            <person name="Kanekatsu T."/>
            <person name="Kubota E."/>
            <person name="Ohtake R."/>
            <person name="Suzuki T."/>
            <person name="Kanesaki Y."/>
        </authorList>
    </citation>
    <scope>NUCLEOTIDE SEQUENCE [LARGE SCALE GENOMIC DNA]</scope>
    <source>
        <strain evidence="5">Heshi-A3</strain>
    </source>
</reference>
<evidence type="ECO:0000313" key="4">
    <source>
        <dbReference type="EMBL" id="GAS80926.1"/>
    </source>
</evidence>
<evidence type="ECO:0000313" key="5">
    <source>
        <dbReference type="Proteomes" id="UP000069697"/>
    </source>
</evidence>